<dbReference type="PANTHER" id="PTHR34065:SF1">
    <property type="entry name" value="CELL DIVISION CONTROL PROTEIN 14"/>
    <property type="match status" value="1"/>
</dbReference>
<evidence type="ECO:0000313" key="2">
    <source>
        <dbReference type="EMBL" id="WWC92620.1"/>
    </source>
</evidence>
<feature type="region of interest" description="Disordered" evidence="1">
    <location>
        <begin position="363"/>
        <end position="604"/>
    </location>
</feature>
<feature type="compositionally biased region" description="Basic residues" evidence="1">
    <location>
        <begin position="1"/>
        <end position="10"/>
    </location>
</feature>
<evidence type="ECO:0000313" key="3">
    <source>
        <dbReference type="Proteomes" id="UP001355207"/>
    </source>
</evidence>
<feature type="compositionally biased region" description="Polar residues" evidence="1">
    <location>
        <begin position="491"/>
        <end position="515"/>
    </location>
</feature>
<evidence type="ECO:0008006" key="4">
    <source>
        <dbReference type="Google" id="ProtNLM"/>
    </source>
</evidence>
<feature type="compositionally biased region" description="Polar residues" evidence="1">
    <location>
        <begin position="66"/>
        <end position="78"/>
    </location>
</feature>
<dbReference type="GeneID" id="91098247"/>
<dbReference type="Pfam" id="PF08045">
    <property type="entry name" value="CDC14"/>
    <property type="match status" value="1"/>
</dbReference>
<feature type="compositionally biased region" description="Polar residues" evidence="1">
    <location>
        <begin position="653"/>
        <end position="662"/>
    </location>
</feature>
<feature type="compositionally biased region" description="Low complexity" evidence="1">
    <location>
        <begin position="100"/>
        <end position="113"/>
    </location>
</feature>
<dbReference type="EMBL" id="CP144108">
    <property type="protein sequence ID" value="WWC92620.1"/>
    <property type="molecule type" value="Genomic_DNA"/>
</dbReference>
<feature type="region of interest" description="Disordered" evidence="1">
    <location>
        <begin position="1"/>
        <end position="124"/>
    </location>
</feature>
<feature type="compositionally biased region" description="Pro residues" evidence="1">
    <location>
        <begin position="667"/>
        <end position="682"/>
    </location>
</feature>
<organism evidence="2 3">
    <name type="scientific">Kwoniella dendrophila CBS 6074</name>
    <dbReference type="NCBI Taxonomy" id="1295534"/>
    <lineage>
        <taxon>Eukaryota</taxon>
        <taxon>Fungi</taxon>
        <taxon>Dikarya</taxon>
        <taxon>Basidiomycota</taxon>
        <taxon>Agaricomycotina</taxon>
        <taxon>Tremellomycetes</taxon>
        <taxon>Tremellales</taxon>
        <taxon>Cryptococcaceae</taxon>
        <taxon>Kwoniella</taxon>
    </lineage>
</organism>
<reference evidence="2 3" key="1">
    <citation type="submission" date="2024-01" db="EMBL/GenBank/DDBJ databases">
        <title>Comparative genomics of Cryptococcus and Kwoniella reveals pathogenesis evolution and contrasting modes of karyotype evolution via chromosome fusion or intercentromeric recombination.</title>
        <authorList>
            <person name="Coelho M.A."/>
            <person name="David-Palma M."/>
            <person name="Shea T."/>
            <person name="Bowers K."/>
            <person name="McGinley-Smith S."/>
            <person name="Mohammad A.W."/>
            <person name="Gnirke A."/>
            <person name="Yurkov A.M."/>
            <person name="Nowrousian M."/>
            <person name="Sun S."/>
            <person name="Cuomo C.A."/>
            <person name="Heitman J."/>
        </authorList>
    </citation>
    <scope>NUCLEOTIDE SEQUENCE [LARGE SCALE GENOMIC DNA]</scope>
    <source>
        <strain evidence="2 3">CBS 6074</strain>
    </source>
</reference>
<feature type="compositionally biased region" description="Low complexity" evidence="1">
    <location>
        <begin position="453"/>
        <end position="464"/>
    </location>
</feature>
<accession>A0AAX4K4U0</accession>
<evidence type="ECO:0000256" key="1">
    <source>
        <dbReference type="SAM" id="MobiDB-lite"/>
    </source>
</evidence>
<dbReference type="AlphaFoldDB" id="A0AAX4K4U0"/>
<feature type="compositionally biased region" description="Low complexity" evidence="1">
    <location>
        <begin position="365"/>
        <end position="383"/>
    </location>
</feature>
<keyword evidence="3" id="KW-1185">Reference proteome</keyword>
<proteinExistence type="predicted"/>
<feature type="compositionally biased region" description="Low complexity" evidence="1">
    <location>
        <begin position="707"/>
        <end position="725"/>
    </location>
</feature>
<feature type="compositionally biased region" description="Polar residues" evidence="1">
    <location>
        <begin position="443"/>
        <end position="452"/>
    </location>
</feature>
<dbReference type="InterPro" id="IPR012535">
    <property type="entry name" value="Cell_div_Cdc14"/>
</dbReference>
<gene>
    <name evidence="2" type="ORF">L201_007579</name>
</gene>
<feature type="compositionally biased region" description="Polar residues" evidence="1">
    <location>
        <begin position="523"/>
        <end position="538"/>
    </location>
</feature>
<dbReference type="Proteomes" id="UP001355207">
    <property type="component" value="Chromosome 11"/>
</dbReference>
<feature type="region of interest" description="Disordered" evidence="1">
    <location>
        <begin position="616"/>
        <end position="751"/>
    </location>
</feature>
<protein>
    <recommendedName>
        <fullName evidence="4">Cell division control protein 14</fullName>
    </recommendedName>
</protein>
<feature type="compositionally biased region" description="Polar residues" evidence="1">
    <location>
        <begin position="391"/>
        <end position="414"/>
    </location>
</feature>
<dbReference type="RefSeq" id="XP_066079382.1">
    <property type="nucleotide sequence ID" value="XM_066223285.1"/>
</dbReference>
<feature type="compositionally biased region" description="Low complexity" evidence="1">
    <location>
        <begin position="11"/>
        <end position="35"/>
    </location>
</feature>
<feature type="compositionally biased region" description="Low complexity" evidence="1">
    <location>
        <begin position="539"/>
        <end position="583"/>
    </location>
</feature>
<sequence>MSRPQGHRKSQSTSALSYLASQSSSSSSSSTSSVSDQALPLSSSAASRSKESKYRSRQSHLPSVRENGNSAESVSASMANGLPGVTCIHSGSEGMRRTRSNQSSTSTSTSISIRNRDKSKSHSAAEIIKREKERAQNQNQNEIVGMISMKREKSQVSEDGLEDWLSDLKSLRSSSRRRLSTLRNIERYLVESCLQKDEARSEDLISKQLHQTLLSLLIRHTSSLSQRSSHTSLPAKDDLAFSLIPEIEVIASILQGLCCLSRKCKETVGEGWVMEMFIDLLLLLRAQPAITENSKAIAYTILEMLFCVLVDSPKNARTYEKLGGLEAVVRVLKGTGVTKDVRMKCIEFLYFYLLPEQNEPQRVVSSSSTSSSSSHSSNESSLFPPSPLSSQNTIELPKINSNSNDGRLSPTSNGHPKEFADIDMPFVPMTPRKAPQPNLGYLTPSTRKTSICTSSGSSTPGLPTVPASPRVPISQSSTSRGLAQMLDEMDNSSVATPRSSKSNRSTASNEENSSVGLRLGLPKSTSGLVRSNTSQRDLTSTSTTFTDPFDSGSGRSHSGSSGSSTIVPPSSSRSLSRSNTQPSLTITDQNGLPKSPSIPLSAANGFGSIRRVSTARRVSKSPLIQSNLPENESPEKLAEPTPRTPKMRHSRTQSHLSGLPSATSSIPPVPPLPLPISTPLPTPGSDKMLRTPSSKSGRAFPAELTRGNLPSSISSPSLVSNSSGVTPLGASKRIPSDKRPPPLTTASSRKEFIKPNITKMEEKRKIKDLKSVEEKKEMLGMWLGNVDQLVQGVEKVSFWGSIGNGARGSR</sequence>
<name>A0AAX4K4U0_9TREE</name>
<dbReference type="PANTHER" id="PTHR34065">
    <property type="entry name" value="CELL DIVISION CONTROL PROTEIN 14"/>
    <property type="match status" value="1"/>
</dbReference>